<dbReference type="SUPFAM" id="SSF55073">
    <property type="entry name" value="Nucleotide cyclase"/>
    <property type="match status" value="1"/>
</dbReference>
<evidence type="ECO:0000256" key="6">
    <source>
        <dbReference type="PROSITE-ProRule" id="PRU00169"/>
    </source>
</evidence>
<evidence type="ECO:0000256" key="5">
    <source>
        <dbReference type="ARBA" id="ARBA00023163"/>
    </source>
</evidence>
<evidence type="ECO:0000256" key="2">
    <source>
        <dbReference type="ARBA" id="ARBA00023012"/>
    </source>
</evidence>
<proteinExistence type="predicted"/>
<dbReference type="Gene3D" id="3.40.50.2300">
    <property type="match status" value="1"/>
</dbReference>
<evidence type="ECO:0000256" key="1">
    <source>
        <dbReference type="ARBA" id="ARBA00022553"/>
    </source>
</evidence>
<keyword evidence="2" id="KW-0902">Two-component regulatory system</keyword>
<dbReference type="EMBL" id="BSPB01000012">
    <property type="protein sequence ID" value="GLS14517.1"/>
    <property type="molecule type" value="Genomic_DNA"/>
</dbReference>
<protein>
    <recommendedName>
        <fullName evidence="7">Response regulatory domain-containing protein</fullName>
    </recommendedName>
</protein>
<dbReference type="PANTHER" id="PTHR48111:SF1">
    <property type="entry name" value="TWO-COMPONENT RESPONSE REGULATOR ORR33"/>
    <property type="match status" value="1"/>
</dbReference>
<dbReference type="Pfam" id="PF00072">
    <property type="entry name" value="Response_reg"/>
    <property type="match status" value="1"/>
</dbReference>
<dbReference type="RefSeq" id="WP_284307630.1">
    <property type="nucleotide sequence ID" value="NZ_BSPB01000012.1"/>
</dbReference>
<dbReference type="SUPFAM" id="SSF52172">
    <property type="entry name" value="CheY-like"/>
    <property type="match status" value="1"/>
</dbReference>
<sequence>MALILVAEDDPGTLKLLSVVLQHQGHDVVETTTGTQAWDLIQRLRPDLVVSDINMPGMTGFDLLGQVRDDIDLALTPFILLTSLQERRDMRQGMRMGADDYLTKPFQSRELIDAVNAQLGKQALRAASQEMQFHARLHDALEAQARDLGDDYEDKLALALSQQWPGTHDEGRGAPEVQGVLLCAGILAHDQWAATLPPPALAHLLKRFHESCGDTAHLFGASHMQFTGDGIVALYQDPSPTLATSPALRAIKAALGLQKSVAALRAFIARQHPGLALPTFDIGMAVHCGPVGLMRLEGLIGGAAQTVPVGQTVVDTLAIQRHAVGGGTPITVTVPVLRSITGAVVAAQRYLLALPHREQPIDVCRIEALTL</sequence>
<evidence type="ECO:0000313" key="9">
    <source>
        <dbReference type="Proteomes" id="UP001156903"/>
    </source>
</evidence>
<dbReference type="PANTHER" id="PTHR48111">
    <property type="entry name" value="REGULATOR OF RPOS"/>
    <property type="match status" value="1"/>
</dbReference>
<accession>A0ABQ6C8H8</accession>
<keyword evidence="9" id="KW-1185">Reference proteome</keyword>
<name>A0ABQ6C8H8_9BURK</name>
<evidence type="ECO:0000313" key="8">
    <source>
        <dbReference type="EMBL" id="GLS14517.1"/>
    </source>
</evidence>
<keyword evidence="1 6" id="KW-0597">Phosphoprotein</keyword>
<dbReference type="PROSITE" id="PS50110">
    <property type="entry name" value="RESPONSE_REGULATORY"/>
    <property type="match status" value="1"/>
</dbReference>
<dbReference type="InterPro" id="IPR039420">
    <property type="entry name" value="WalR-like"/>
</dbReference>
<gene>
    <name evidence="8" type="ORF">GCM10007935_19480</name>
</gene>
<organism evidence="8 9">
    <name type="scientific">Hydrogenophaga electricum</name>
    <dbReference type="NCBI Taxonomy" id="1230953"/>
    <lineage>
        <taxon>Bacteria</taxon>
        <taxon>Pseudomonadati</taxon>
        <taxon>Pseudomonadota</taxon>
        <taxon>Betaproteobacteria</taxon>
        <taxon>Burkholderiales</taxon>
        <taxon>Comamonadaceae</taxon>
        <taxon>Hydrogenophaga</taxon>
    </lineage>
</organism>
<dbReference type="SMART" id="SM00448">
    <property type="entry name" value="REC"/>
    <property type="match status" value="1"/>
</dbReference>
<dbReference type="InterPro" id="IPR011006">
    <property type="entry name" value="CheY-like_superfamily"/>
</dbReference>
<dbReference type="Gene3D" id="3.30.70.1230">
    <property type="entry name" value="Nucleotide cyclase"/>
    <property type="match status" value="1"/>
</dbReference>
<evidence type="ECO:0000256" key="4">
    <source>
        <dbReference type="ARBA" id="ARBA00023125"/>
    </source>
</evidence>
<comment type="caution">
    <text evidence="8">The sequence shown here is derived from an EMBL/GenBank/DDBJ whole genome shotgun (WGS) entry which is preliminary data.</text>
</comment>
<dbReference type="InterPro" id="IPR029787">
    <property type="entry name" value="Nucleotide_cyclase"/>
</dbReference>
<evidence type="ECO:0000259" key="7">
    <source>
        <dbReference type="PROSITE" id="PS50110"/>
    </source>
</evidence>
<dbReference type="Proteomes" id="UP001156903">
    <property type="component" value="Unassembled WGS sequence"/>
</dbReference>
<keyword evidence="4" id="KW-0238">DNA-binding</keyword>
<evidence type="ECO:0000256" key="3">
    <source>
        <dbReference type="ARBA" id="ARBA00023015"/>
    </source>
</evidence>
<feature type="domain" description="Response regulatory" evidence="7">
    <location>
        <begin position="3"/>
        <end position="119"/>
    </location>
</feature>
<dbReference type="InterPro" id="IPR001789">
    <property type="entry name" value="Sig_transdc_resp-reg_receiver"/>
</dbReference>
<keyword evidence="5" id="KW-0804">Transcription</keyword>
<feature type="modified residue" description="4-aspartylphosphate" evidence="6">
    <location>
        <position position="52"/>
    </location>
</feature>
<keyword evidence="3" id="KW-0805">Transcription regulation</keyword>
<reference evidence="9" key="1">
    <citation type="journal article" date="2019" name="Int. J. Syst. Evol. Microbiol.">
        <title>The Global Catalogue of Microorganisms (GCM) 10K type strain sequencing project: providing services to taxonomists for standard genome sequencing and annotation.</title>
        <authorList>
            <consortium name="The Broad Institute Genomics Platform"/>
            <consortium name="The Broad Institute Genome Sequencing Center for Infectious Disease"/>
            <person name="Wu L."/>
            <person name="Ma J."/>
        </authorList>
    </citation>
    <scope>NUCLEOTIDE SEQUENCE [LARGE SCALE GENOMIC DNA]</scope>
    <source>
        <strain evidence="9">NBRC 109341</strain>
    </source>
</reference>
<dbReference type="CDD" id="cd17574">
    <property type="entry name" value="REC_OmpR"/>
    <property type="match status" value="1"/>
</dbReference>